<feature type="signal peptide" evidence="1">
    <location>
        <begin position="1"/>
        <end position="18"/>
    </location>
</feature>
<dbReference type="AlphaFoldDB" id="A0A2M4B690"/>
<keyword evidence="1" id="KW-0732">Signal</keyword>
<sequence length="67" mass="7508">MHGLAGWLSCVCVRACVCEPVCLHMCVFVCVCGRVRESAVSHRTQQCLHAAFLLWFMLPPHSPLNRP</sequence>
<proteinExistence type="predicted"/>
<reference evidence="2" key="1">
    <citation type="submission" date="2018-01" db="EMBL/GenBank/DDBJ databases">
        <title>An insight into the sialome of Amazonian anophelines.</title>
        <authorList>
            <person name="Ribeiro J.M."/>
            <person name="Scarpassa V."/>
            <person name="Calvo E."/>
        </authorList>
    </citation>
    <scope>NUCLEOTIDE SEQUENCE</scope>
    <source>
        <tissue evidence="2">Salivary glands</tissue>
    </source>
</reference>
<dbReference type="EMBL" id="GGFK01015254">
    <property type="protein sequence ID" value="MBW48575.1"/>
    <property type="molecule type" value="Transcribed_RNA"/>
</dbReference>
<protein>
    <submittedName>
        <fullName evidence="2">Putative secreted protein</fullName>
    </submittedName>
</protein>
<name>A0A2M4B690_9DIPT</name>
<evidence type="ECO:0000313" key="2">
    <source>
        <dbReference type="EMBL" id="MBW48575.1"/>
    </source>
</evidence>
<accession>A0A2M4B690</accession>
<organism evidence="2">
    <name type="scientific">Anopheles triannulatus</name>
    <dbReference type="NCBI Taxonomy" id="58253"/>
    <lineage>
        <taxon>Eukaryota</taxon>
        <taxon>Metazoa</taxon>
        <taxon>Ecdysozoa</taxon>
        <taxon>Arthropoda</taxon>
        <taxon>Hexapoda</taxon>
        <taxon>Insecta</taxon>
        <taxon>Pterygota</taxon>
        <taxon>Neoptera</taxon>
        <taxon>Endopterygota</taxon>
        <taxon>Diptera</taxon>
        <taxon>Nematocera</taxon>
        <taxon>Culicoidea</taxon>
        <taxon>Culicidae</taxon>
        <taxon>Anophelinae</taxon>
        <taxon>Anopheles</taxon>
    </lineage>
</organism>
<feature type="chain" id="PRO_5014746826" evidence="1">
    <location>
        <begin position="19"/>
        <end position="67"/>
    </location>
</feature>
<evidence type="ECO:0000256" key="1">
    <source>
        <dbReference type="SAM" id="SignalP"/>
    </source>
</evidence>